<comment type="caution">
    <text evidence="1">The sequence shown here is derived from an EMBL/GenBank/DDBJ whole genome shotgun (WGS) entry which is preliminary data.</text>
</comment>
<keyword evidence="1" id="KW-0808">Transferase</keyword>
<dbReference type="GO" id="GO:0008483">
    <property type="term" value="F:transaminase activity"/>
    <property type="evidence" value="ECO:0007669"/>
    <property type="project" value="UniProtKB-KW"/>
</dbReference>
<keyword evidence="1" id="KW-0032">Aminotransferase</keyword>
<dbReference type="OrthoDB" id="2405944at2759"/>
<dbReference type="Proteomes" id="UP000439903">
    <property type="component" value="Unassembled WGS sequence"/>
</dbReference>
<keyword evidence="2" id="KW-1185">Reference proteome</keyword>
<reference evidence="1 2" key="1">
    <citation type="journal article" date="2019" name="Environ. Microbiol.">
        <title>At the nexus of three kingdoms: the genome of the mycorrhizal fungus Gigaspora margarita provides insights into plant, endobacterial and fungal interactions.</title>
        <authorList>
            <person name="Venice F."/>
            <person name="Ghignone S."/>
            <person name="Salvioli di Fossalunga A."/>
            <person name="Amselem J."/>
            <person name="Novero M."/>
            <person name="Xianan X."/>
            <person name="Sedzielewska Toro K."/>
            <person name="Morin E."/>
            <person name="Lipzen A."/>
            <person name="Grigoriev I.V."/>
            <person name="Henrissat B."/>
            <person name="Martin F.M."/>
            <person name="Bonfante P."/>
        </authorList>
    </citation>
    <scope>NUCLEOTIDE SEQUENCE [LARGE SCALE GENOMIC DNA]</scope>
    <source>
        <strain evidence="1 2">BEG34</strain>
    </source>
</reference>
<name>A0A8H3X4I3_GIGMA</name>
<proteinExistence type="predicted"/>
<gene>
    <name evidence="1" type="ORF">F8M41_007698</name>
</gene>
<evidence type="ECO:0000313" key="2">
    <source>
        <dbReference type="Proteomes" id="UP000439903"/>
    </source>
</evidence>
<accession>A0A8H3X4I3</accession>
<dbReference type="EMBL" id="WTPW01001787">
    <property type="protein sequence ID" value="KAF0414442.1"/>
    <property type="molecule type" value="Genomic_DNA"/>
</dbReference>
<sequence>MFLQNLKHNFLTKFKSKNSVKSLYKVINATNKAFDKAGLPDIGRSKFSSRAIGLEDSRILYDLIKNATGEGIALVDADDLVQETEKILRKYCEMINVEFNKEMLNWKEV</sequence>
<dbReference type="AlphaFoldDB" id="A0A8H3X4I3"/>
<protein>
    <submittedName>
        <fullName evidence="1">Branched-chain-amino-acid aminotransferase-like protein 1</fullName>
    </submittedName>
</protein>
<organism evidence="1 2">
    <name type="scientific">Gigaspora margarita</name>
    <dbReference type="NCBI Taxonomy" id="4874"/>
    <lineage>
        <taxon>Eukaryota</taxon>
        <taxon>Fungi</taxon>
        <taxon>Fungi incertae sedis</taxon>
        <taxon>Mucoromycota</taxon>
        <taxon>Glomeromycotina</taxon>
        <taxon>Glomeromycetes</taxon>
        <taxon>Diversisporales</taxon>
        <taxon>Gigasporaceae</taxon>
        <taxon>Gigaspora</taxon>
    </lineage>
</organism>
<evidence type="ECO:0000313" key="1">
    <source>
        <dbReference type="EMBL" id="KAF0414442.1"/>
    </source>
</evidence>